<dbReference type="Gene3D" id="3.90.180.10">
    <property type="entry name" value="Medium-chain alcohol dehydrogenases, catalytic domain"/>
    <property type="match status" value="1"/>
</dbReference>
<name>A0A6B8RV85_9BACL</name>
<dbReference type="RefSeq" id="WP_155704853.1">
    <property type="nucleotide sequence ID" value="NZ_CP034235.1"/>
</dbReference>
<dbReference type="AlphaFoldDB" id="A0A6B8RV85"/>
<keyword evidence="1 4" id="KW-0479">Metal-binding</keyword>
<evidence type="ECO:0000313" key="7">
    <source>
        <dbReference type="Proteomes" id="UP000426246"/>
    </source>
</evidence>
<evidence type="ECO:0000259" key="5">
    <source>
        <dbReference type="SMART" id="SM00829"/>
    </source>
</evidence>
<dbReference type="EMBL" id="CP034235">
    <property type="protein sequence ID" value="QGQ99689.1"/>
    <property type="molecule type" value="Genomic_DNA"/>
</dbReference>
<dbReference type="Gene3D" id="3.40.50.720">
    <property type="entry name" value="NAD(P)-binding Rossmann-like Domain"/>
    <property type="match status" value="1"/>
</dbReference>
<keyword evidence="2 4" id="KW-0862">Zinc</keyword>
<evidence type="ECO:0000256" key="4">
    <source>
        <dbReference type="RuleBase" id="RU361277"/>
    </source>
</evidence>
<dbReference type="InterPro" id="IPR013154">
    <property type="entry name" value="ADH-like_N"/>
</dbReference>
<dbReference type="InterPro" id="IPR013149">
    <property type="entry name" value="ADH-like_C"/>
</dbReference>
<reference evidence="7" key="1">
    <citation type="submission" date="2018-11" db="EMBL/GenBank/DDBJ databases">
        <title>Complete genome sequence of Paenibacillus sp. ML311-T8.</title>
        <authorList>
            <person name="Nam Y.-D."/>
            <person name="Kang J."/>
            <person name="Chung W.-H."/>
            <person name="Park Y.S."/>
        </authorList>
    </citation>
    <scope>NUCLEOTIDE SEQUENCE [LARGE SCALE GENOMIC DNA]</scope>
    <source>
        <strain evidence="7">ML311-T8</strain>
    </source>
</reference>
<evidence type="ECO:0000256" key="1">
    <source>
        <dbReference type="ARBA" id="ARBA00022723"/>
    </source>
</evidence>
<dbReference type="PANTHER" id="PTHR43401">
    <property type="entry name" value="L-THREONINE 3-DEHYDROGENASE"/>
    <property type="match status" value="1"/>
</dbReference>
<evidence type="ECO:0000313" key="6">
    <source>
        <dbReference type="EMBL" id="QGQ99689.1"/>
    </source>
</evidence>
<comment type="similarity">
    <text evidence="4">Belongs to the zinc-containing alcohol dehydrogenase family.</text>
</comment>
<dbReference type="SUPFAM" id="SSF51735">
    <property type="entry name" value="NAD(P)-binding Rossmann-fold domains"/>
    <property type="match status" value="1"/>
</dbReference>
<dbReference type="GO" id="GO:0016491">
    <property type="term" value="F:oxidoreductase activity"/>
    <property type="evidence" value="ECO:0007669"/>
    <property type="project" value="UniProtKB-KW"/>
</dbReference>
<keyword evidence="7" id="KW-1185">Reference proteome</keyword>
<dbReference type="PROSITE" id="PS00059">
    <property type="entry name" value="ADH_ZINC"/>
    <property type="match status" value="1"/>
</dbReference>
<dbReference type="Proteomes" id="UP000426246">
    <property type="component" value="Chromosome"/>
</dbReference>
<dbReference type="PANTHER" id="PTHR43401:SF2">
    <property type="entry name" value="L-THREONINE 3-DEHYDROGENASE"/>
    <property type="match status" value="1"/>
</dbReference>
<proteinExistence type="inferred from homology"/>
<dbReference type="OrthoDB" id="9777057at2"/>
<evidence type="ECO:0000256" key="2">
    <source>
        <dbReference type="ARBA" id="ARBA00022833"/>
    </source>
</evidence>
<dbReference type="GO" id="GO:0008270">
    <property type="term" value="F:zinc ion binding"/>
    <property type="evidence" value="ECO:0007669"/>
    <property type="project" value="InterPro"/>
</dbReference>
<evidence type="ECO:0000256" key="3">
    <source>
        <dbReference type="ARBA" id="ARBA00023002"/>
    </source>
</evidence>
<accession>A0A6B8RV85</accession>
<dbReference type="InterPro" id="IPR020843">
    <property type="entry name" value="ER"/>
</dbReference>
<keyword evidence="3" id="KW-0560">Oxidoreductase</keyword>
<organism evidence="6 7">
    <name type="scientific">Paenibacillus psychroresistens</name>
    <dbReference type="NCBI Taxonomy" id="1778678"/>
    <lineage>
        <taxon>Bacteria</taxon>
        <taxon>Bacillati</taxon>
        <taxon>Bacillota</taxon>
        <taxon>Bacilli</taxon>
        <taxon>Bacillales</taxon>
        <taxon>Paenibacillaceae</taxon>
        <taxon>Paenibacillus</taxon>
    </lineage>
</organism>
<dbReference type="InterPro" id="IPR002328">
    <property type="entry name" value="ADH_Zn_CS"/>
</dbReference>
<dbReference type="SMART" id="SM00829">
    <property type="entry name" value="PKS_ER"/>
    <property type="match status" value="1"/>
</dbReference>
<dbReference type="InterPro" id="IPR036291">
    <property type="entry name" value="NAD(P)-bd_dom_sf"/>
</dbReference>
<dbReference type="Pfam" id="PF00107">
    <property type="entry name" value="ADH_zinc_N"/>
    <property type="match status" value="1"/>
</dbReference>
<sequence>MQAMIYHGPEKVTVEEVDAPSFQPNEVLIKVESTGICGSELEGYLGHSSIRKAPLVMGHEFCGRIVALGDQVHGLSVKDKVVVNPLIACRTCASCLMGKTNVCRNRKIIGIHRPGAFAEFVAVPYENIFQVPEGIDASLASLAEPLAVAIHAVKLGLQPLDDLLIYGAGPIGLLCLLAAQQMGAGKIVVLDLQPARLEHVRRLGGIGIAPMQIEEQREELFSQGIPTIIDCVGVKATREQGMNLVDSGGTIIMVGLGHDKSDLPVNHLVRQEISLIGSYTYTHADFQQAITLLQQGKIDIQGWSETRSLVDGPAAFQELVAGKSSFSKIFLKP</sequence>
<feature type="domain" description="Enoyl reductase (ER)" evidence="5">
    <location>
        <begin position="8"/>
        <end position="331"/>
    </location>
</feature>
<dbReference type="InterPro" id="IPR050129">
    <property type="entry name" value="Zn_alcohol_dh"/>
</dbReference>
<comment type="cofactor">
    <cofactor evidence="4">
        <name>Zn(2+)</name>
        <dbReference type="ChEBI" id="CHEBI:29105"/>
    </cofactor>
</comment>
<gene>
    <name evidence="6" type="ORF">EHS13_34930</name>
</gene>
<dbReference type="KEGG" id="ppsc:EHS13_34930"/>
<dbReference type="Pfam" id="PF08240">
    <property type="entry name" value="ADH_N"/>
    <property type="match status" value="1"/>
</dbReference>
<protein>
    <submittedName>
        <fullName evidence="6">Galactitol-1-phosphate 5-dehydrogenase</fullName>
    </submittedName>
</protein>
<dbReference type="InterPro" id="IPR011032">
    <property type="entry name" value="GroES-like_sf"/>
</dbReference>
<dbReference type="SUPFAM" id="SSF50129">
    <property type="entry name" value="GroES-like"/>
    <property type="match status" value="1"/>
</dbReference>